<feature type="compositionally biased region" description="Acidic residues" evidence="1">
    <location>
        <begin position="268"/>
        <end position="278"/>
    </location>
</feature>
<sequence>MSGKVPPPTGPNPPPENIDLPAPSAPVAFSAVQDLALAEKSGISALSDAVVSFLHGGAHTETGLSAVLSAVERVEAEVSLQESVWKRRQKDRDGAEARAGNIERSLAEGEGVKKAAEKLQEAKEERKTSEHYNMLAKHASLKLPRPVSAKRIESAENALKDLAKSTETLKMTAQERQKKCVYLFQSAEETAAQWRQEDTRRGPPGRPQHQHAGRPSSSAATAGSVPSLKVIAAAPSAAAAPALGGTAMSPPVLMGGGESIAVPGSSDGECEEIQASDDEVPHGGVGAGGGNLKRKRGPEGEGEGEGGVGGH</sequence>
<gene>
    <name evidence="2" type="ORF">Cvel_5176</name>
</gene>
<feature type="region of interest" description="Disordered" evidence="1">
    <location>
        <begin position="256"/>
        <end position="311"/>
    </location>
</feature>
<feature type="compositionally biased region" description="Pro residues" evidence="1">
    <location>
        <begin position="1"/>
        <end position="16"/>
    </location>
</feature>
<feature type="region of interest" description="Disordered" evidence="1">
    <location>
        <begin position="108"/>
        <end position="130"/>
    </location>
</feature>
<name>A0A0G4GT17_9ALVE</name>
<accession>A0A0G4GT17</accession>
<organism evidence="2">
    <name type="scientific">Chromera velia CCMP2878</name>
    <dbReference type="NCBI Taxonomy" id="1169474"/>
    <lineage>
        <taxon>Eukaryota</taxon>
        <taxon>Sar</taxon>
        <taxon>Alveolata</taxon>
        <taxon>Colpodellida</taxon>
        <taxon>Chromeraceae</taxon>
        <taxon>Chromera</taxon>
    </lineage>
</organism>
<dbReference type="VEuPathDB" id="CryptoDB:Cvel_5176"/>
<protein>
    <submittedName>
        <fullName evidence="2">Uncharacterized protein</fullName>
    </submittedName>
</protein>
<evidence type="ECO:0000313" key="2">
    <source>
        <dbReference type="EMBL" id="CEM33864.1"/>
    </source>
</evidence>
<feature type="region of interest" description="Disordered" evidence="1">
    <location>
        <begin position="192"/>
        <end position="223"/>
    </location>
</feature>
<proteinExistence type="predicted"/>
<reference evidence="2" key="1">
    <citation type="submission" date="2014-11" db="EMBL/GenBank/DDBJ databases">
        <authorList>
            <person name="Otto D Thomas"/>
            <person name="Naeem Raeece"/>
        </authorList>
    </citation>
    <scope>NUCLEOTIDE SEQUENCE</scope>
</reference>
<dbReference type="AlphaFoldDB" id="A0A0G4GT17"/>
<feature type="region of interest" description="Disordered" evidence="1">
    <location>
        <begin position="1"/>
        <end position="23"/>
    </location>
</feature>
<evidence type="ECO:0000256" key="1">
    <source>
        <dbReference type="SAM" id="MobiDB-lite"/>
    </source>
</evidence>
<dbReference type="EMBL" id="CDMZ01001524">
    <property type="protein sequence ID" value="CEM33864.1"/>
    <property type="molecule type" value="Genomic_DNA"/>
</dbReference>